<accession>A0A822EJH9</accession>
<organism evidence="2 3">
    <name type="scientific">Rotaria socialis</name>
    <dbReference type="NCBI Taxonomy" id="392032"/>
    <lineage>
        <taxon>Eukaryota</taxon>
        <taxon>Metazoa</taxon>
        <taxon>Spiralia</taxon>
        <taxon>Gnathifera</taxon>
        <taxon>Rotifera</taxon>
        <taxon>Eurotatoria</taxon>
        <taxon>Bdelloidea</taxon>
        <taxon>Philodinida</taxon>
        <taxon>Philodinidae</taxon>
        <taxon>Rotaria</taxon>
    </lineage>
</organism>
<proteinExistence type="predicted"/>
<dbReference type="AlphaFoldDB" id="A0A822EJH9"/>
<evidence type="ECO:0000313" key="2">
    <source>
        <dbReference type="EMBL" id="CAF5104883.1"/>
    </source>
</evidence>
<dbReference type="InterPro" id="IPR029436">
    <property type="entry name" value="AGL_euk_N"/>
</dbReference>
<gene>
    <name evidence="2" type="ORF">QYT958_LOCUS45045</name>
</gene>
<sequence>GKYDDSDRYTNLSCFKSGSFHYYFTIDGTTSKDNLNGQGYFHVEPYLIWPDGSSEVLEQECIA</sequence>
<protein>
    <recommendedName>
        <fullName evidence="1">Eukaryotic glycogen debranching enzyme N-terminal domain-containing protein</fullName>
    </recommendedName>
</protein>
<dbReference type="EMBL" id="CAJOBR010072812">
    <property type="protein sequence ID" value="CAF5104883.1"/>
    <property type="molecule type" value="Genomic_DNA"/>
</dbReference>
<feature type="non-terminal residue" evidence="2">
    <location>
        <position position="1"/>
    </location>
</feature>
<comment type="caution">
    <text evidence="2">The sequence shown here is derived from an EMBL/GenBank/DDBJ whole genome shotgun (WGS) entry which is preliminary data.</text>
</comment>
<name>A0A822EJH9_9BILA</name>
<reference evidence="2" key="1">
    <citation type="submission" date="2021-02" db="EMBL/GenBank/DDBJ databases">
        <authorList>
            <person name="Nowell W R."/>
        </authorList>
    </citation>
    <scope>NUCLEOTIDE SEQUENCE</scope>
</reference>
<evidence type="ECO:0000313" key="3">
    <source>
        <dbReference type="Proteomes" id="UP000663848"/>
    </source>
</evidence>
<dbReference type="Pfam" id="PF14699">
    <property type="entry name" value="hGDE_N"/>
    <property type="match status" value="1"/>
</dbReference>
<feature type="domain" description="Eukaryotic glycogen debranching enzyme N-terminal" evidence="1">
    <location>
        <begin position="6"/>
        <end position="47"/>
    </location>
</feature>
<evidence type="ECO:0000259" key="1">
    <source>
        <dbReference type="Pfam" id="PF14699"/>
    </source>
</evidence>
<feature type="non-terminal residue" evidence="2">
    <location>
        <position position="63"/>
    </location>
</feature>
<dbReference type="Proteomes" id="UP000663848">
    <property type="component" value="Unassembled WGS sequence"/>
</dbReference>